<keyword evidence="3" id="KW-0732">Signal</keyword>
<feature type="domain" description="AB hydrolase-1" evidence="4">
    <location>
        <begin position="102"/>
        <end position="269"/>
    </location>
</feature>
<sequence>MKRLFPIALLIAVLAALALSGCGGDLQENDPLASYKSQHIAWQPCSATQTAGLDTLDVAALGADLSCGELAVPEDYDHPSAGDIRIGVMRVSALVPSQRLGAIVFNPGGPGGDGYSLGAQIASVARLANPSSGGYRAVYDLARKYDFVGFSPRGVGFSTRLECTLGKPLVHTNYLPADMSNENINNALANMKVVADACRDVPFARFVNTDATARDMDVLRAALGEAKLNFIGYSYGTLLGAWYASLFPQRAGRMLLDSVVDYDVPMPLQSQAVAEQTAYDDILSLYALTMADQVAIPNTIEGIRGLVTATPDWAKSYFAGLMYQVAPHRGKIGLVVPLMAAETAVIQVAASHPSVEQYRAALTQYLYSPMDTTIDGAAREAALGTVDTYQAYLTNHYVVDNASDLPWVNFTVRCSDAPVPSSPAYWIARAVAIVKVAPIHDSSDINNPCMFWGPVTVQKPALANAARTASPLLLLQSEYDVLTPLPGALATFNDMPHASMIQVQGEYTHGLFPYGTSCVDASVANYFLSGATPARNTSCAGIAIQGVPQATLSAATAVAHSATDDAPLFTDPVAAKRLLERIHDTVGQAQPAAF</sequence>
<evidence type="ECO:0000313" key="6">
    <source>
        <dbReference type="EMBL" id="ADN59509.1"/>
    </source>
</evidence>
<organism evidence="6">
    <name type="scientific">Burkholderia sp. (strain CCGE1003)</name>
    <dbReference type="NCBI Taxonomy" id="640512"/>
    <lineage>
        <taxon>Bacteria</taxon>
        <taxon>Pseudomonadati</taxon>
        <taxon>Pseudomonadota</taxon>
        <taxon>Betaproteobacteria</taxon>
        <taxon>Burkholderiales</taxon>
        <taxon>Burkholderiaceae</taxon>
        <taxon>Burkholderia</taxon>
    </lineage>
</organism>
<dbReference type="Pfam" id="PF00561">
    <property type="entry name" value="Abhydrolase_1"/>
    <property type="match status" value="1"/>
</dbReference>
<dbReference type="EMBL" id="CP002218">
    <property type="protein sequence ID" value="ADN59509.1"/>
    <property type="molecule type" value="Genomic_DNA"/>
</dbReference>
<evidence type="ECO:0000256" key="1">
    <source>
        <dbReference type="ARBA" id="ARBA00010088"/>
    </source>
</evidence>
<dbReference type="InterPro" id="IPR051601">
    <property type="entry name" value="Serine_prot/Carboxylest_S33"/>
</dbReference>
<evidence type="ECO:0000259" key="5">
    <source>
        <dbReference type="Pfam" id="PF08386"/>
    </source>
</evidence>
<evidence type="ECO:0000256" key="3">
    <source>
        <dbReference type="SAM" id="SignalP"/>
    </source>
</evidence>
<dbReference type="InterPro" id="IPR029058">
    <property type="entry name" value="AB_hydrolase_fold"/>
</dbReference>
<dbReference type="PANTHER" id="PTHR43248">
    <property type="entry name" value="2-SUCCINYL-6-HYDROXY-2,4-CYCLOHEXADIENE-1-CARBOXYLATE SYNTHASE"/>
    <property type="match status" value="1"/>
</dbReference>
<comment type="similarity">
    <text evidence="1">Belongs to the peptidase S33 family.</text>
</comment>
<gene>
    <name evidence="6" type="ordered locus">BC1003_3568</name>
</gene>
<feature type="chain" id="PRO_5003152231" evidence="3">
    <location>
        <begin position="19"/>
        <end position="594"/>
    </location>
</feature>
<feature type="signal peptide" evidence="3">
    <location>
        <begin position="1"/>
        <end position="18"/>
    </location>
</feature>
<reference evidence="6" key="1">
    <citation type="submission" date="2010-09" db="EMBL/GenBank/DDBJ databases">
        <title>Complete sequence of chromosome2 of Burkholderia sp. CCGE1003.</title>
        <authorList>
            <consortium name="US DOE Joint Genome Institute"/>
            <person name="Lucas S."/>
            <person name="Copeland A."/>
            <person name="Lapidus A."/>
            <person name="Cheng J.-F."/>
            <person name="Bruce D."/>
            <person name="Goodwin L."/>
            <person name="Pitluck S."/>
            <person name="Daligault H."/>
            <person name="Davenport K."/>
            <person name="Detter J.C."/>
            <person name="Han C."/>
            <person name="Tapia R."/>
            <person name="Land M."/>
            <person name="Hauser L."/>
            <person name="Jeffries C."/>
            <person name="Kyrpides N."/>
            <person name="Ivanova N."/>
            <person name="Ovchinnikova G."/>
            <person name="Martinez-Romero E."/>
            <person name="Rogel M.A."/>
            <person name="Auchtung J."/>
            <person name="Tiedje J.M."/>
            <person name="Woyke T."/>
        </authorList>
    </citation>
    <scope>NUCLEOTIDE SEQUENCE</scope>
    <source>
        <strain evidence="6">CCGE1003</strain>
    </source>
</reference>
<dbReference type="STRING" id="640512.BC1003_3568"/>
<protein>
    <submittedName>
        <fullName evidence="6">TAP domain protein</fullName>
    </submittedName>
</protein>
<dbReference type="SUPFAM" id="SSF53474">
    <property type="entry name" value="alpha/beta-Hydrolases"/>
    <property type="match status" value="1"/>
</dbReference>
<dbReference type="GO" id="GO:0016787">
    <property type="term" value="F:hydrolase activity"/>
    <property type="evidence" value="ECO:0007669"/>
    <property type="project" value="UniProtKB-KW"/>
</dbReference>
<dbReference type="PROSITE" id="PS51257">
    <property type="entry name" value="PROKAR_LIPOPROTEIN"/>
    <property type="match status" value="1"/>
</dbReference>
<proteinExistence type="inferred from homology"/>
<dbReference type="Gene3D" id="3.40.50.1820">
    <property type="entry name" value="alpha/beta hydrolase"/>
    <property type="match status" value="1"/>
</dbReference>
<dbReference type="InterPro" id="IPR000073">
    <property type="entry name" value="AB_hydrolase_1"/>
</dbReference>
<dbReference type="AlphaFoldDB" id="E1THK5"/>
<dbReference type="InterPro" id="IPR013595">
    <property type="entry name" value="Pept_S33_TAP-like_C"/>
</dbReference>
<dbReference type="Pfam" id="PF08386">
    <property type="entry name" value="Abhydrolase_4"/>
    <property type="match status" value="1"/>
</dbReference>
<dbReference type="KEGG" id="bgf:BC1003_3568"/>
<evidence type="ECO:0000256" key="2">
    <source>
        <dbReference type="ARBA" id="ARBA00022801"/>
    </source>
</evidence>
<feature type="domain" description="Peptidase S33 tripeptidyl aminopeptidase-like C-terminal" evidence="5">
    <location>
        <begin position="446"/>
        <end position="539"/>
    </location>
</feature>
<name>E1THK5_BURSG</name>
<evidence type="ECO:0000259" key="4">
    <source>
        <dbReference type="Pfam" id="PF00561"/>
    </source>
</evidence>
<dbReference type="eggNOG" id="COG0596">
    <property type="taxonomic scope" value="Bacteria"/>
</dbReference>
<dbReference type="PANTHER" id="PTHR43248:SF25">
    <property type="entry name" value="AB HYDROLASE-1 DOMAIN-CONTAINING PROTEIN-RELATED"/>
    <property type="match status" value="1"/>
</dbReference>
<dbReference type="OrthoDB" id="5519806at2"/>
<dbReference type="HOGENOM" id="CLU_013364_3_2_4"/>
<keyword evidence="2" id="KW-0378">Hydrolase</keyword>
<accession>E1THK5</accession>